<feature type="transmembrane region" description="Helical" evidence="6">
    <location>
        <begin position="67"/>
        <end position="86"/>
    </location>
</feature>
<keyword evidence="3 6" id="KW-0812">Transmembrane</keyword>
<keyword evidence="9" id="KW-1185">Reference proteome</keyword>
<comment type="subcellular location">
    <subcellularLocation>
        <location evidence="1">Membrane</location>
        <topology evidence="1">Multi-pass membrane protein</topology>
    </subcellularLocation>
</comment>
<organism evidence="8 9">
    <name type="scientific">Zhouia spongiae</name>
    <dbReference type="NCBI Taxonomy" id="2202721"/>
    <lineage>
        <taxon>Bacteria</taxon>
        <taxon>Pseudomonadati</taxon>
        <taxon>Bacteroidota</taxon>
        <taxon>Flavobacteriia</taxon>
        <taxon>Flavobacteriales</taxon>
        <taxon>Flavobacteriaceae</taxon>
        <taxon>Zhouia</taxon>
    </lineage>
</organism>
<evidence type="ECO:0000256" key="2">
    <source>
        <dbReference type="ARBA" id="ARBA00007362"/>
    </source>
</evidence>
<feature type="transmembrane region" description="Helical" evidence="6">
    <location>
        <begin position="123"/>
        <end position="141"/>
    </location>
</feature>
<sequence>MDRRILALIAAFIASAIYGINHTLAKGVMPTYVQPYGFILIRVLGAAILFWAISFWGPKEKISKSDWPRIIACAILGMVINMQVFFKGLSLSTPIHSSLIITVTPILVFVLSAFLIGEKLSWLRALGIILGFAGTAGLILYDNTEAVNAPNIPLGNLLFVINATSYGLYLIMVKPLTNKYHPFTLMKWLFLLAVFINVPISYNEFSQIQWQKLPIDIILKIAYVVLGTTFATYLLNVFAIKTLKASTIGAFIYLQPLIGILFAVAVGADKINAMKIAAAALIFTGVYLVTRRTEKSA</sequence>
<name>A0ABY3YNX3_9FLAO</name>
<feature type="transmembrane region" description="Helical" evidence="6">
    <location>
        <begin position="250"/>
        <end position="267"/>
    </location>
</feature>
<dbReference type="InterPro" id="IPR000620">
    <property type="entry name" value="EamA_dom"/>
</dbReference>
<protein>
    <submittedName>
        <fullName evidence="8">DMT family transporter</fullName>
    </submittedName>
</protein>
<dbReference type="Proteomes" id="UP000829476">
    <property type="component" value="Chromosome"/>
</dbReference>
<feature type="transmembrane region" description="Helical" evidence="6">
    <location>
        <begin position="35"/>
        <end position="55"/>
    </location>
</feature>
<keyword evidence="4 6" id="KW-1133">Transmembrane helix</keyword>
<proteinExistence type="inferred from homology"/>
<dbReference type="SUPFAM" id="SSF103481">
    <property type="entry name" value="Multidrug resistance efflux transporter EmrE"/>
    <property type="match status" value="2"/>
</dbReference>
<evidence type="ECO:0000313" key="9">
    <source>
        <dbReference type="Proteomes" id="UP000829476"/>
    </source>
</evidence>
<dbReference type="InterPro" id="IPR037185">
    <property type="entry name" value="EmrE-like"/>
</dbReference>
<evidence type="ECO:0000256" key="6">
    <source>
        <dbReference type="SAM" id="Phobius"/>
    </source>
</evidence>
<feature type="domain" description="EamA" evidence="7">
    <location>
        <begin position="7"/>
        <end position="139"/>
    </location>
</feature>
<dbReference type="InterPro" id="IPR050638">
    <property type="entry name" value="AA-Vitamin_Transporters"/>
</dbReference>
<evidence type="ECO:0000259" key="7">
    <source>
        <dbReference type="Pfam" id="PF00892"/>
    </source>
</evidence>
<evidence type="ECO:0000256" key="5">
    <source>
        <dbReference type="ARBA" id="ARBA00023136"/>
    </source>
</evidence>
<dbReference type="PANTHER" id="PTHR32322">
    <property type="entry name" value="INNER MEMBRANE TRANSPORTER"/>
    <property type="match status" value="1"/>
</dbReference>
<feature type="transmembrane region" description="Helical" evidence="6">
    <location>
        <begin position="273"/>
        <end position="290"/>
    </location>
</feature>
<evidence type="ECO:0000256" key="4">
    <source>
        <dbReference type="ARBA" id="ARBA00022989"/>
    </source>
</evidence>
<reference evidence="8 9" key="1">
    <citation type="journal article" date="2018" name="Int. J. Syst. Evol. Microbiol.">
        <title>Zhouia spongiae sp. nov., isolated from a marine sponge.</title>
        <authorList>
            <person name="Zhuang L."/>
            <person name="Lin B."/>
            <person name="Qin F."/>
            <person name="Luo L."/>
        </authorList>
    </citation>
    <scope>NUCLEOTIDE SEQUENCE [LARGE SCALE GENOMIC DNA]</scope>
    <source>
        <strain evidence="8 9">HN-Y44</strain>
    </source>
</reference>
<evidence type="ECO:0000313" key="8">
    <source>
        <dbReference type="EMBL" id="UNY99469.1"/>
    </source>
</evidence>
<feature type="domain" description="EamA" evidence="7">
    <location>
        <begin position="154"/>
        <end position="290"/>
    </location>
</feature>
<dbReference type="PANTHER" id="PTHR32322:SF2">
    <property type="entry name" value="EAMA DOMAIN-CONTAINING PROTEIN"/>
    <property type="match status" value="1"/>
</dbReference>
<evidence type="ECO:0000256" key="3">
    <source>
        <dbReference type="ARBA" id="ARBA00022692"/>
    </source>
</evidence>
<dbReference type="Pfam" id="PF00892">
    <property type="entry name" value="EamA"/>
    <property type="match status" value="2"/>
</dbReference>
<comment type="similarity">
    <text evidence="2">Belongs to the EamA transporter family.</text>
</comment>
<feature type="transmembrane region" description="Helical" evidence="6">
    <location>
        <begin position="185"/>
        <end position="202"/>
    </location>
</feature>
<feature type="transmembrane region" description="Helical" evidence="6">
    <location>
        <begin position="217"/>
        <end position="238"/>
    </location>
</feature>
<feature type="transmembrane region" description="Helical" evidence="6">
    <location>
        <begin position="153"/>
        <end position="173"/>
    </location>
</feature>
<gene>
    <name evidence="8" type="ORF">MQE36_03785</name>
</gene>
<dbReference type="RefSeq" id="WP_242937842.1">
    <property type="nucleotide sequence ID" value="NZ_CP094326.1"/>
</dbReference>
<accession>A0ABY3YNX3</accession>
<feature type="transmembrane region" description="Helical" evidence="6">
    <location>
        <begin position="98"/>
        <end position="116"/>
    </location>
</feature>
<dbReference type="EMBL" id="CP094326">
    <property type="protein sequence ID" value="UNY99469.1"/>
    <property type="molecule type" value="Genomic_DNA"/>
</dbReference>
<keyword evidence="5 6" id="KW-0472">Membrane</keyword>
<evidence type="ECO:0000256" key="1">
    <source>
        <dbReference type="ARBA" id="ARBA00004141"/>
    </source>
</evidence>